<comment type="caution">
    <text evidence="1">The sequence shown here is derived from an EMBL/GenBank/DDBJ whole genome shotgun (WGS) entry which is preliminary data.</text>
</comment>
<sequence>MEHIPSGYNWDARSPEQIKKELATEEHILVFDREGATFEDHSYIFEPIIGYKEDLDLIEAMIMRRASRLAELQQKEVSHDGSFGEVMAGLDQQILFVQQQLEFWKHAKTQTSWLFTEAVRRNATENAILGELTDDIEH</sequence>
<gene>
    <name evidence="1" type="ORF">UY19_C0014G0041</name>
</gene>
<protein>
    <submittedName>
        <fullName evidence="1">Uncharacterized protein</fullName>
    </submittedName>
</protein>
<evidence type="ECO:0000313" key="2">
    <source>
        <dbReference type="Proteomes" id="UP000033882"/>
    </source>
</evidence>
<dbReference type="AlphaFoldDB" id="A0A0G1U5S2"/>
<proteinExistence type="predicted"/>
<dbReference type="EMBL" id="LCPB01000014">
    <property type="protein sequence ID" value="KKU89441.1"/>
    <property type="molecule type" value="Genomic_DNA"/>
</dbReference>
<name>A0A0G1U5S2_9BACT</name>
<organism evidence="1 2">
    <name type="scientific">Candidatus Wolfebacteria bacterium GW2011_GWA2_47_9b</name>
    <dbReference type="NCBI Taxonomy" id="1619005"/>
    <lineage>
        <taxon>Bacteria</taxon>
        <taxon>Candidatus Wolfeibacteriota</taxon>
    </lineage>
</organism>
<accession>A0A0G1U5S2</accession>
<reference evidence="1 2" key="1">
    <citation type="journal article" date="2015" name="Nature">
        <title>rRNA introns, odd ribosomes, and small enigmatic genomes across a large radiation of phyla.</title>
        <authorList>
            <person name="Brown C.T."/>
            <person name="Hug L.A."/>
            <person name="Thomas B.C."/>
            <person name="Sharon I."/>
            <person name="Castelle C.J."/>
            <person name="Singh A."/>
            <person name="Wilkins M.J."/>
            <person name="Williams K.H."/>
            <person name="Banfield J.F."/>
        </authorList>
    </citation>
    <scope>NUCLEOTIDE SEQUENCE [LARGE SCALE GENOMIC DNA]</scope>
</reference>
<dbReference type="Proteomes" id="UP000033882">
    <property type="component" value="Unassembled WGS sequence"/>
</dbReference>
<evidence type="ECO:0000313" key="1">
    <source>
        <dbReference type="EMBL" id="KKU89441.1"/>
    </source>
</evidence>